<evidence type="ECO:0000313" key="1">
    <source>
        <dbReference type="EMBL" id="PAV20621.1"/>
    </source>
</evidence>
<sequence length="129" mass="13373">MFAQRNRVFYTISLFAGIFVKQNVFVAAAPQFAMRPNLHVYGVEATESNNSVVYAATAAAEVSGTNLELAVPTTVNTAATQITPDAATVTSFSDTGTLDDSQTSSASQKYGTSLAAVAFGLGLAALQAL</sequence>
<accession>A0A286ULX4</accession>
<evidence type="ECO:0000313" key="2">
    <source>
        <dbReference type="Proteomes" id="UP000217199"/>
    </source>
</evidence>
<protein>
    <submittedName>
        <fullName evidence="1">Uncharacterized protein</fullName>
    </submittedName>
</protein>
<comment type="caution">
    <text evidence="1">The sequence shown here is derived from an EMBL/GenBank/DDBJ whole genome shotgun (WGS) entry which is preliminary data.</text>
</comment>
<dbReference type="AlphaFoldDB" id="A0A286ULX4"/>
<proteinExistence type="predicted"/>
<gene>
    <name evidence="1" type="ORF">PNOK_0324800</name>
</gene>
<name>A0A286ULX4_9AGAM</name>
<dbReference type="EMBL" id="NBII01000003">
    <property type="protein sequence ID" value="PAV20621.1"/>
    <property type="molecule type" value="Genomic_DNA"/>
</dbReference>
<reference evidence="1 2" key="1">
    <citation type="journal article" date="2017" name="Mol. Ecol.">
        <title>Comparative and population genomic landscape of Phellinus noxius: A hypervariable fungus causing root rot in trees.</title>
        <authorList>
            <person name="Chung C.L."/>
            <person name="Lee T.J."/>
            <person name="Akiba M."/>
            <person name="Lee H.H."/>
            <person name="Kuo T.H."/>
            <person name="Liu D."/>
            <person name="Ke H.M."/>
            <person name="Yokoi T."/>
            <person name="Roa M.B."/>
            <person name="Lu M.J."/>
            <person name="Chang Y.Y."/>
            <person name="Ann P.J."/>
            <person name="Tsai J.N."/>
            <person name="Chen C.Y."/>
            <person name="Tzean S.S."/>
            <person name="Ota Y."/>
            <person name="Hattori T."/>
            <person name="Sahashi N."/>
            <person name="Liou R.F."/>
            <person name="Kikuchi T."/>
            <person name="Tsai I.J."/>
        </authorList>
    </citation>
    <scope>NUCLEOTIDE SEQUENCE [LARGE SCALE GENOMIC DNA]</scope>
    <source>
        <strain evidence="1 2">FFPRI411160</strain>
    </source>
</reference>
<dbReference type="InParanoid" id="A0A286ULX4"/>
<organism evidence="1 2">
    <name type="scientific">Pyrrhoderma noxium</name>
    <dbReference type="NCBI Taxonomy" id="2282107"/>
    <lineage>
        <taxon>Eukaryota</taxon>
        <taxon>Fungi</taxon>
        <taxon>Dikarya</taxon>
        <taxon>Basidiomycota</taxon>
        <taxon>Agaricomycotina</taxon>
        <taxon>Agaricomycetes</taxon>
        <taxon>Hymenochaetales</taxon>
        <taxon>Hymenochaetaceae</taxon>
        <taxon>Pyrrhoderma</taxon>
    </lineage>
</organism>
<dbReference type="Proteomes" id="UP000217199">
    <property type="component" value="Unassembled WGS sequence"/>
</dbReference>
<keyword evidence="2" id="KW-1185">Reference proteome</keyword>